<evidence type="ECO:0000256" key="1">
    <source>
        <dbReference type="SAM" id="Phobius"/>
    </source>
</evidence>
<evidence type="ECO:0000313" key="3">
    <source>
        <dbReference type="Proteomes" id="UP000603940"/>
    </source>
</evidence>
<sequence length="105" mass="10855">MVSAAAYRRTAAGALPHRAAGFTTGCATEPMENRLMVRLLNIIGLGGMLMTGYGLLLMFGSLGLLGIPAVLSVGFGALIMIGGFGGAFAIEQLLEMKTLLRGPAR</sequence>
<dbReference type="Proteomes" id="UP000603940">
    <property type="component" value="Unassembled WGS sequence"/>
</dbReference>
<dbReference type="RefSeq" id="WP_187778933.1">
    <property type="nucleotide sequence ID" value="NZ_JACTUZ010000051.1"/>
</dbReference>
<feature type="transmembrane region" description="Helical" evidence="1">
    <location>
        <begin position="39"/>
        <end position="59"/>
    </location>
</feature>
<keyword evidence="1" id="KW-1133">Transmembrane helix</keyword>
<proteinExistence type="predicted"/>
<reference evidence="2 3" key="1">
    <citation type="journal article" date="2009" name="Int. J. Syst. Evol. Microbiol.">
        <title>Transfer of Teichococcus ludipueritiae and Muricoccus roseus to the genus Roseomonas, as Roseomonas ludipueritiae comb. nov. and Roseomonas rosea comb. nov., respectively, and emended description of the genus Roseomonas.</title>
        <authorList>
            <person name="Sanchez-Porro C."/>
            <person name="Gallego V."/>
            <person name="Busse H.J."/>
            <person name="Kampfer P."/>
            <person name="Ventosa A."/>
        </authorList>
    </citation>
    <scope>NUCLEOTIDE SEQUENCE [LARGE SCALE GENOMIC DNA]</scope>
    <source>
        <strain evidence="2 3">DSM 14915</strain>
    </source>
</reference>
<keyword evidence="1" id="KW-0812">Transmembrane</keyword>
<feature type="transmembrane region" description="Helical" evidence="1">
    <location>
        <begin position="65"/>
        <end position="90"/>
    </location>
</feature>
<accession>A0ABR7R7R3</accession>
<name>A0ABR7R7R3_9PROT</name>
<gene>
    <name evidence="2" type="ORF">IBL25_12770</name>
</gene>
<evidence type="ECO:0000313" key="2">
    <source>
        <dbReference type="EMBL" id="MBC9177814.1"/>
    </source>
</evidence>
<dbReference type="EMBL" id="JACTUZ010000051">
    <property type="protein sequence ID" value="MBC9177814.1"/>
    <property type="molecule type" value="Genomic_DNA"/>
</dbReference>
<keyword evidence="3" id="KW-1185">Reference proteome</keyword>
<organism evidence="2 3">
    <name type="scientific">Pseudoroseomonas ludipueritiae</name>
    <dbReference type="NCBI Taxonomy" id="198093"/>
    <lineage>
        <taxon>Bacteria</taxon>
        <taxon>Pseudomonadati</taxon>
        <taxon>Pseudomonadota</taxon>
        <taxon>Alphaproteobacteria</taxon>
        <taxon>Acetobacterales</taxon>
        <taxon>Acetobacteraceae</taxon>
        <taxon>Pseudoroseomonas</taxon>
    </lineage>
</organism>
<comment type="caution">
    <text evidence="2">The sequence shown here is derived from an EMBL/GenBank/DDBJ whole genome shotgun (WGS) entry which is preliminary data.</text>
</comment>
<keyword evidence="1" id="KW-0472">Membrane</keyword>
<protein>
    <submittedName>
        <fullName evidence="2">Uncharacterized protein</fullName>
    </submittedName>
</protein>